<name>A0ABN6YNB0_9MICO</name>
<dbReference type="InterPro" id="IPR004088">
    <property type="entry name" value="KH_dom_type_1"/>
</dbReference>
<dbReference type="InterPro" id="IPR001247">
    <property type="entry name" value="ExoRNase_PH_dom1"/>
</dbReference>
<evidence type="ECO:0000256" key="5">
    <source>
        <dbReference type="ARBA" id="ARBA00022723"/>
    </source>
</evidence>
<dbReference type="InterPro" id="IPR015848">
    <property type="entry name" value="PNPase_PH_RNA-bd_bac/org-type"/>
</dbReference>
<dbReference type="SUPFAM" id="SSF55666">
    <property type="entry name" value="Ribonuclease PH domain 2-like"/>
    <property type="match status" value="2"/>
</dbReference>
<dbReference type="NCBIfam" id="TIGR02696">
    <property type="entry name" value="pppGpp_PNP"/>
    <property type="match status" value="1"/>
</dbReference>
<dbReference type="InterPro" id="IPR012340">
    <property type="entry name" value="NA-bd_OB-fold"/>
</dbReference>
<comment type="similarity">
    <text evidence="1 8">Belongs to the polyribonucleotide nucleotidyltransferase family.</text>
</comment>
<comment type="function">
    <text evidence="8">Involved in mRNA degradation. Catalyzes the phosphorolysis of single-stranded polyribonucleotides processively in the 3'- to 5'-direction.</text>
</comment>
<accession>A0ABN6YNB0</accession>
<keyword evidence="12" id="KW-1185">Reference proteome</keyword>
<dbReference type="EMBL" id="AP027735">
    <property type="protein sequence ID" value="BDZ57437.1"/>
    <property type="molecule type" value="Genomic_DNA"/>
</dbReference>
<dbReference type="Pfam" id="PF01138">
    <property type="entry name" value="RNase_PH"/>
    <property type="match status" value="2"/>
</dbReference>
<evidence type="ECO:0000256" key="7">
    <source>
        <dbReference type="ARBA" id="ARBA00022884"/>
    </source>
</evidence>
<dbReference type="SUPFAM" id="SSF54211">
    <property type="entry name" value="Ribosomal protein S5 domain 2-like"/>
    <property type="match status" value="2"/>
</dbReference>
<dbReference type="CDD" id="cd04472">
    <property type="entry name" value="S1_PNPase"/>
    <property type="match status" value="1"/>
</dbReference>
<dbReference type="Gene3D" id="3.30.1370.10">
    <property type="entry name" value="K Homology domain, type 1"/>
    <property type="match status" value="1"/>
</dbReference>
<feature type="compositionally biased region" description="Low complexity" evidence="9">
    <location>
        <begin position="763"/>
        <end position="773"/>
    </location>
</feature>
<keyword evidence="6 8" id="KW-0460">Magnesium</keyword>
<dbReference type="NCBIfam" id="NF008805">
    <property type="entry name" value="PRK11824.1"/>
    <property type="match status" value="1"/>
</dbReference>
<dbReference type="NCBIfam" id="TIGR03591">
    <property type="entry name" value="polynuc_phos"/>
    <property type="match status" value="1"/>
</dbReference>
<dbReference type="SUPFAM" id="SSF54791">
    <property type="entry name" value="Eukaryotic type KH-domain (KH-domain type I)"/>
    <property type="match status" value="1"/>
</dbReference>
<dbReference type="RefSeq" id="WP_289232519.1">
    <property type="nucleotide sequence ID" value="NZ_AP027735.1"/>
</dbReference>
<dbReference type="CDD" id="cd11364">
    <property type="entry name" value="RNase_PH_PNPase_2"/>
    <property type="match status" value="1"/>
</dbReference>
<evidence type="ECO:0000256" key="8">
    <source>
        <dbReference type="HAMAP-Rule" id="MF_01595"/>
    </source>
</evidence>
<protein>
    <recommendedName>
        <fullName evidence="8">Polyribonucleotide nucleotidyltransferase</fullName>
        <ecNumber evidence="8">2.7.7.8</ecNumber>
    </recommendedName>
    <alternativeName>
        <fullName evidence="8">Polynucleotide phosphorylase</fullName>
        <shortName evidence="8">PNPase</shortName>
    </alternativeName>
</protein>
<dbReference type="Pfam" id="PF03726">
    <property type="entry name" value="PNPase"/>
    <property type="match status" value="1"/>
</dbReference>
<evidence type="ECO:0000259" key="10">
    <source>
        <dbReference type="PROSITE" id="PS50126"/>
    </source>
</evidence>
<keyword evidence="4 8" id="KW-0548">Nucleotidyltransferase</keyword>
<dbReference type="InterPro" id="IPR020568">
    <property type="entry name" value="Ribosomal_Su5_D2-typ_SF"/>
</dbReference>
<reference evidence="12" key="1">
    <citation type="journal article" date="2019" name="Int. J. Syst. Evol. Microbiol.">
        <title>The Global Catalogue of Microorganisms (GCM) 10K type strain sequencing project: providing services to taxonomists for standard genome sequencing and annotation.</title>
        <authorList>
            <consortium name="The Broad Institute Genomics Platform"/>
            <consortium name="The Broad Institute Genome Sequencing Center for Infectious Disease"/>
            <person name="Wu L."/>
            <person name="Ma J."/>
        </authorList>
    </citation>
    <scope>NUCLEOTIDE SEQUENCE [LARGE SCALE GENOMIC DNA]</scope>
    <source>
        <strain evidence="12">NBRC 110608</strain>
    </source>
</reference>
<dbReference type="PANTHER" id="PTHR11252:SF0">
    <property type="entry name" value="POLYRIBONUCLEOTIDE NUCLEOTIDYLTRANSFERASE 1, MITOCHONDRIAL"/>
    <property type="match status" value="1"/>
</dbReference>
<evidence type="ECO:0000256" key="3">
    <source>
        <dbReference type="ARBA" id="ARBA00022679"/>
    </source>
</evidence>
<comment type="subcellular location">
    <subcellularLocation>
        <location evidence="8">Cytoplasm</location>
    </subcellularLocation>
</comment>
<evidence type="ECO:0000313" key="12">
    <source>
        <dbReference type="Proteomes" id="UP001321421"/>
    </source>
</evidence>
<dbReference type="InterPro" id="IPR012162">
    <property type="entry name" value="PNPase"/>
</dbReference>
<feature type="binding site" evidence="8">
    <location>
        <position position="518"/>
    </location>
    <ligand>
        <name>Mg(2+)</name>
        <dbReference type="ChEBI" id="CHEBI:18420"/>
    </ligand>
</feature>
<dbReference type="InterPro" id="IPR036345">
    <property type="entry name" value="ExoRNase_PH_dom2_sf"/>
</dbReference>
<dbReference type="InterPro" id="IPR036456">
    <property type="entry name" value="PNPase_PH_RNA-bd_sf"/>
</dbReference>
<evidence type="ECO:0000256" key="4">
    <source>
        <dbReference type="ARBA" id="ARBA00022695"/>
    </source>
</evidence>
<keyword evidence="3 8" id="KW-0808">Transferase</keyword>
<dbReference type="InterPro" id="IPR027408">
    <property type="entry name" value="PNPase/RNase_PH_dom_sf"/>
</dbReference>
<dbReference type="InterPro" id="IPR003029">
    <property type="entry name" value="S1_domain"/>
</dbReference>
<dbReference type="Proteomes" id="UP001321421">
    <property type="component" value="Chromosome"/>
</dbReference>
<feature type="compositionally biased region" description="Basic residues" evidence="9">
    <location>
        <begin position="794"/>
        <end position="804"/>
    </location>
</feature>
<dbReference type="SMART" id="SM00322">
    <property type="entry name" value="KH"/>
    <property type="match status" value="1"/>
</dbReference>
<dbReference type="Gene3D" id="2.40.50.140">
    <property type="entry name" value="Nucleic acid-binding proteins"/>
    <property type="match status" value="1"/>
</dbReference>
<evidence type="ECO:0000313" key="11">
    <source>
        <dbReference type="EMBL" id="BDZ57437.1"/>
    </source>
</evidence>
<feature type="compositionally biased region" description="Low complexity" evidence="9">
    <location>
        <begin position="732"/>
        <end position="753"/>
    </location>
</feature>
<organism evidence="11 12">
    <name type="scientific">Barrientosiimonas endolithica</name>
    <dbReference type="NCBI Taxonomy" id="1535208"/>
    <lineage>
        <taxon>Bacteria</taxon>
        <taxon>Bacillati</taxon>
        <taxon>Actinomycetota</taxon>
        <taxon>Actinomycetes</taxon>
        <taxon>Micrococcales</taxon>
        <taxon>Dermacoccaceae</taxon>
        <taxon>Barrientosiimonas</taxon>
    </lineage>
</organism>
<feature type="binding site" evidence="8">
    <location>
        <position position="524"/>
    </location>
    <ligand>
        <name>Mg(2+)</name>
        <dbReference type="ChEBI" id="CHEBI:18420"/>
    </ligand>
</feature>
<dbReference type="PANTHER" id="PTHR11252">
    <property type="entry name" value="POLYRIBONUCLEOTIDE NUCLEOTIDYLTRANSFERASE"/>
    <property type="match status" value="1"/>
</dbReference>
<feature type="domain" description="S1 motif" evidence="10">
    <location>
        <begin position="655"/>
        <end position="727"/>
    </location>
</feature>
<dbReference type="InterPro" id="IPR014069">
    <property type="entry name" value="GPSI/PNP"/>
</dbReference>
<feature type="region of interest" description="Disordered" evidence="9">
    <location>
        <begin position="728"/>
        <end position="855"/>
    </location>
</feature>
<keyword evidence="5 8" id="KW-0479">Metal-binding</keyword>
<proteinExistence type="inferred from homology"/>
<evidence type="ECO:0000256" key="1">
    <source>
        <dbReference type="ARBA" id="ARBA00007404"/>
    </source>
</evidence>
<sequence length="855" mass="91408">MEGPEITFAEAVIDNGSFGKRTVRFETGRLAKQAAGAVVCYLDDDTTLLSTTAAGKSPKDHFDFFPLTVDVEERMYAAGKIPGSFFRREGRPSTDAILTCRLIDRPLRPAFVKGLRNEVQVVITVLSLNPDHQYDVLAINGASASTQISGLPFSGPIGATRVSLIDGQWVAFPNFSDIERSTFDMVVAGRIVGDDVAIMMVEAESTESTWDLVTNQGKQAPTEEVVAQGLEESKKFIRVLCEAQQELAGQAAKEVQEFPLFLDYEDDAYQAVEQASEGKLRELLSIADKQDRESQLDAYKDELKADLAGEGTSFEGREKEISAAYRAVQKKLVRERILREQVRIDGRGPKDIRALSAEVEVLPRVHGSAIFERGETQILGVTTLNMLRMEQQLDTLSPVTRKRYMHNYNFPPYSTGETGRVGSPKRREVGHGALAERALVPVLPTREEFPYAIRQVSEALSSNGSTSMGSVCASTLSLLNAGVPLRAPVAGIAMGLVSAEIDGATQYLALTDILGAEDAFGDMDFKVAGTREFVTAIQLDTKLDGIPATELATALTQAHDARMHILDVMNEAIDAPDEMSPYAPRVIAVKVPVDKIGEVIGPKGKMINQIQEDTGADISIEDDGTVYIGATDGPSAEAARAAINAIANPQMPEVGERFLGTVVKTTTFGAFVSLLPGKDGLLHISEVRKLVGGKRIDAVEDVLGVGQKVQVELKEIDPRGKLSLAVVQDESAAQGEGDAAAPAQDQAPAGDAQESGESDDSDGSGASADSGESGESGDKPRRERSRDDEGGERPRRRRRGGRGRGRGEGNGDGNGEGNVSADDSADDSDRPAVSSDDVEPGSEPANVGGASSEDA</sequence>
<dbReference type="InterPro" id="IPR036612">
    <property type="entry name" value="KH_dom_type_1_sf"/>
</dbReference>
<keyword evidence="7 8" id="KW-0694">RNA-binding</keyword>
<dbReference type="PROSITE" id="PS50126">
    <property type="entry name" value="S1"/>
    <property type="match status" value="1"/>
</dbReference>
<dbReference type="SMART" id="SM00316">
    <property type="entry name" value="S1"/>
    <property type="match status" value="1"/>
</dbReference>
<evidence type="ECO:0000256" key="2">
    <source>
        <dbReference type="ARBA" id="ARBA00022490"/>
    </source>
</evidence>
<dbReference type="Pfam" id="PF00575">
    <property type="entry name" value="S1"/>
    <property type="match status" value="1"/>
</dbReference>
<comment type="cofactor">
    <cofactor evidence="8">
        <name>Mg(2+)</name>
        <dbReference type="ChEBI" id="CHEBI:18420"/>
    </cofactor>
</comment>
<keyword evidence="2 8" id="KW-0963">Cytoplasm</keyword>
<dbReference type="InterPro" id="IPR004087">
    <property type="entry name" value="KH_dom"/>
</dbReference>
<dbReference type="SUPFAM" id="SSF46915">
    <property type="entry name" value="Polynucleotide phosphorylase/guanosine pentaphosphate synthase (PNPase/GPSI), domain 3"/>
    <property type="match status" value="1"/>
</dbReference>
<gene>
    <name evidence="8 11" type="primary">pnp</name>
    <name evidence="11" type="ORF">GCM10025872_10940</name>
</gene>
<evidence type="ECO:0000256" key="6">
    <source>
        <dbReference type="ARBA" id="ARBA00022842"/>
    </source>
</evidence>
<dbReference type="CDD" id="cd02393">
    <property type="entry name" value="KH-I_PNPase"/>
    <property type="match status" value="1"/>
</dbReference>
<evidence type="ECO:0000256" key="9">
    <source>
        <dbReference type="SAM" id="MobiDB-lite"/>
    </source>
</evidence>
<comment type="catalytic activity">
    <reaction evidence="8">
        <text>RNA(n+1) + phosphate = RNA(n) + a ribonucleoside 5'-diphosphate</text>
        <dbReference type="Rhea" id="RHEA:22096"/>
        <dbReference type="Rhea" id="RHEA-COMP:14527"/>
        <dbReference type="Rhea" id="RHEA-COMP:17342"/>
        <dbReference type="ChEBI" id="CHEBI:43474"/>
        <dbReference type="ChEBI" id="CHEBI:57930"/>
        <dbReference type="ChEBI" id="CHEBI:140395"/>
        <dbReference type="EC" id="2.7.7.8"/>
    </reaction>
</comment>
<dbReference type="PROSITE" id="PS50084">
    <property type="entry name" value="KH_TYPE_1"/>
    <property type="match status" value="1"/>
</dbReference>
<feature type="compositionally biased region" description="Basic and acidic residues" evidence="9">
    <location>
        <begin position="776"/>
        <end position="793"/>
    </location>
</feature>
<dbReference type="Gene3D" id="3.30.230.70">
    <property type="entry name" value="GHMP Kinase, N-terminal domain"/>
    <property type="match status" value="2"/>
</dbReference>
<dbReference type="EC" id="2.7.7.8" evidence="8"/>
<dbReference type="HAMAP" id="MF_01595">
    <property type="entry name" value="PNPase"/>
    <property type="match status" value="1"/>
</dbReference>
<dbReference type="Pfam" id="PF00013">
    <property type="entry name" value="KH_1"/>
    <property type="match status" value="1"/>
</dbReference>